<keyword evidence="1" id="KW-0132">Cell division</keyword>
<reference evidence="1" key="1">
    <citation type="submission" date="2019-05" db="EMBL/GenBank/DDBJ databases">
        <title>Revised genome assembly of Burkholderiaceae (previously Ralstonia) sp. PBA.</title>
        <authorList>
            <person name="Gan H.M."/>
        </authorList>
    </citation>
    <scope>NUCLEOTIDE SEQUENCE</scope>
    <source>
        <strain evidence="1">PBA</strain>
    </source>
</reference>
<organism evidence="1 2">
    <name type="scientific">Imbroritus primus</name>
    <dbReference type="NCBI Taxonomy" id="3058603"/>
    <lineage>
        <taxon>Bacteria</taxon>
        <taxon>Pseudomonadati</taxon>
        <taxon>Pseudomonadota</taxon>
        <taxon>Betaproteobacteria</taxon>
        <taxon>Burkholderiales</taxon>
        <taxon>Burkholderiaceae</taxon>
        <taxon>Imbroritus</taxon>
    </lineage>
</organism>
<dbReference type="EMBL" id="AKCV02000015">
    <property type="protein sequence ID" value="TMS58856.1"/>
    <property type="molecule type" value="Genomic_DNA"/>
</dbReference>
<keyword evidence="1" id="KW-0131">Cell cycle</keyword>
<accession>A0ACD3SRG6</accession>
<protein>
    <submittedName>
        <fullName evidence="1">Cell division protein FtsZ</fullName>
    </submittedName>
</protein>
<keyword evidence="2" id="KW-1185">Reference proteome</keyword>
<comment type="caution">
    <text evidence="1">The sequence shown here is derived from an EMBL/GenBank/DDBJ whole genome shotgun (WGS) entry which is preliminary data.</text>
</comment>
<gene>
    <name evidence="1" type="ORF">MW7_009155</name>
</gene>
<proteinExistence type="predicted"/>
<name>A0ACD3SRG6_9BURK</name>
<sequence>MQQNSLVPFLTDLQLGLIAIGALVVVGVILYNQWQAHKARRPRAMQPGDDLSTGPDDLPDDSADVFPSVSKPISQPSQTAPVSPHASAHSAASPVAARREPSFSFPGDAPASAGHTLSDTELDDSDGAAVVQAGDVHESAQADATAATATAAGMVQWSDAHPKPGVIDPLIDCIVPIRLDGEVSGDRVLPLLNRLRRAGTKQVHVEGLRSDTPAWELVRGGHRYRELQVAVQLANRTGPLNALEFSEFISAVQAFCEQLDASADLPEMSEAVANARELDAFSAACDIQLGVNVLSDGAPWSAAYVQNIATQDGLVLSRDGARFTRFHPGSDGVQRALLTLHFGDTNFLRDDLTAKAGHQITLLLDVPTSDAQLKPFKLICEYAYSLSQRMGARVVDDNLQPLTESSFVAIQKKLDGLYEALDNRGIPAGSSAAVRLFSH</sequence>
<evidence type="ECO:0000313" key="2">
    <source>
        <dbReference type="Proteomes" id="UP000004277"/>
    </source>
</evidence>
<dbReference type="Proteomes" id="UP000004277">
    <property type="component" value="Unassembled WGS sequence"/>
</dbReference>
<evidence type="ECO:0000313" key="1">
    <source>
        <dbReference type="EMBL" id="TMS58856.1"/>
    </source>
</evidence>